<evidence type="ECO:0000313" key="4">
    <source>
        <dbReference type="EMBL" id="CUS45799.1"/>
    </source>
</evidence>
<dbReference type="SUPFAM" id="SSF55073">
    <property type="entry name" value="Nucleotide cyclase"/>
    <property type="match status" value="1"/>
</dbReference>
<protein>
    <submittedName>
        <fullName evidence="4">FOG: GGDEF domain</fullName>
    </submittedName>
</protein>
<dbReference type="GO" id="GO:0005886">
    <property type="term" value="C:plasma membrane"/>
    <property type="evidence" value="ECO:0007669"/>
    <property type="project" value="TreeGrafter"/>
</dbReference>
<keyword evidence="1" id="KW-1133">Transmembrane helix</keyword>
<accession>A0A160TQ30</accession>
<dbReference type="AlphaFoldDB" id="A0A160TQ30"/>
<feature type="transmembrane region" description="Helical" evidence="1">
    <location>
        <begin position="181"/>
        <end position="205"/>
    </location>
</feature>
<dbReference type="Gene3D" id="6.10.340.10">
    <property type="match status" value="1"/>
</dbReference>
<dbReference type="SMART" id="SM00267">
    <property type="entry name" value="GGDEF"/>
    <property type="match status" value="1"/>
</dbReference>
<dbReference type="GO" id="GO:0052621">
    <property type="term" value="F:diguanylate cyclase activity"/>
    <property type="evidence" value="ECO:0007669"/>
    <property type="project" value="TreeGrafter"/>
</dbReference>
<dbReference type="PROSITE" id="PS50887">
    <property type="entry name" value="GGDEF"/>
    <property type="match status" value="1"/>
</dbReference>
<dbReference type="InterPro" id="IPR003018">
    <property type="entry name" value="GAF"/>
</dbReference>
<feature type="domain" description="GGDEF" evidence="3">
    <location>
        <begin position="457"/>
        <end position="590"/>
    </location>
</feature>
<dbReference type="SMART" id="SM00065">
    <property type="entry name" value="GAF"/>
    <property type="match status" value="1"/>
</dbReference>
<keyword evidence="1" id="KW-0472">Membrane</keyword>
<dbReference type="CDD" id="cd01949">
    <property type="entry name" value="GGDEF"/>
    <property type="match status" value="1"/>
</dbReference>
<evidence type="ECO:0000259" key="3">
    <source>
        <dbReference type="PROSITE" id="PS50887"/>
    </source>
</evidence>
<dbReference type="EMBL" id="CZQE01000304">
    <property type="protein sequence ID" value="CUS45799.1"/>
    <property type="molecule type" value="Genomic_DNA"/>
</dbReference>
<dbReference type="PANTHER" id="PTHR45138:SF9">
    <property type="entry name" value="DIGUANYLATE CYCLASE DGCM-RELATED"/>
    <property type="match status" value="1"/>
</dbReference>
<dbReference type="Gene3D" id="3.30.450.40">
    <property type="match status" value="1"/>
</dbReference>
<gene>
    <name evidence="4" type="ORF">MGWOODY_Smn1996</name>
</gene>
<proteinExistence type="predicted"/>
<dbReference type="GO" id="GO:0007165">
    <property type="term" value="P:signal transduction"/>
    <property type="evidence" value="ECO:0007669"/>
    <property type="project" value="InterPro"/>
</dbReference>
<sequence>MRISTITNWAYGFTLLLTGISGIAFISSVRAADEERLAVQQHLTLDDFGEELSIAAEKRSDEARLYAMRGAARHLNAFRAEERDVHARERIIERLHALDLAPAERSALQEVQRNLEELDALERTAIAKAQAGDMASAQTMLFGPDHERAQTGVLEPVNRFRALAATRTQAALREARERSDWYGGVARGMLGLTALLFLAVLYFVLRRRVALPLTRMTGILARLARQDYSVEVPQDRRRDEIGDMTNAIHVFRDNGLERDRLEAERAADQRAKDTILQMMHRLQATETQGELAEVVACFAPQTFPNLAGHLYVQNHTRTALTLASSWLDPVVSVEAFSPAACWGLRRGRPHVSNHDHVDIACPHVGEGTVAALCVPLTAQGDTIGLLYFEERQDGGAIGGASRLYLELMAENIGLALANLRLREQLTSLAIRDALTGLLNRRSLDGTINRRRQESDAAPIAGLMIDIDHFKRFNDEFGHEAGDVVMQQVAAIMLDAVGDAGQVHRFGGEEFTVLLPGADEAAGREMGERIRSRTAATPLAYRGRVLGHISVSIGVAASPQDGPVANLVARADAALLEAKTRGRNLVIAASGVDGTQKSVAA</sequence>
<dbReference type="SMART" id="SM00304">
    <property type="entry name" value="HAMP"/>
    <property type="match status" value="1"/>
</dbReference>
<dbReference type="Pfam" id="PF00672">
    <property type="entry name" value="HAMP"/>
    <property type="match status" value="1"/>
</dbReference>
<reference evidence="4" key="1">
    <citation type="submission" date="2015-10" db="EMBL/GenBank/DDBJ databases">
        <authorList>
            <person name="Gilbert D.G."/>
        </authorList>
    </citation>
    <scope>NUCLEOTIDE SEQUENCE</scope>
</reference>
<organism evidence="4">
    <name type="scientific">hydrothermal vent metagenome</name>
    <dbReference type="NCBI Taxonomy" id="652676"/>
    <lineage>
        <taxon>unclassified sequences</taxon>
        <taxon>metagenomes</taxon>
        <taxon>ecological metagenomes</taxon>
    </lineage>
</organism>
<dbReference type="GO" id="GO:1902201">
    <property type="term" value="P:negative regulation of bacterial-type flagellum-dependent cell motility"/>
    <property type="evidence" value="ECO:0007669"/>
    <property type="project" value="TreeGrafter"/>
</dbReference>
<feature type="domain" description="HAMP" evidence="2">
    <location>
        <begin position="207"/>
        <end position="260"/>
    </location>
</feature>
<dbReference type="InterPro" id="IPR003660">
    <property type="entry name" value="HAMP_dom"/>
</dbReference>
<dbReference type="InterPro" id="IPR000160">
    <property type="entry name" value="GGDEF_dom"/>
</dbReference>
<dbReference type="PROSITE" id="PS50885">
    <property type="entry name" value="HAMP"/>
    <property type="match status" value="1"/>
</dbReference>
<dbReference type="Gene3D" id="3.30.70.270">
    <property type="match status" value="1"/>
</dbReference>
<dbReference type="FunFam" id="3.30.70.270:FF:000001">
    <property type="entry name" value="Diguanylate cyclase domain protein"/>
    <property type="match status" value="1"/>
</dbReference>
<dbReference type="InterPro" id="IPR029016">
    <property type="entry name" value="GAF-like_dom_sf"/>
</dbReference>
<dbReference type="NCBIfam" id="TIGR00254">
    <property type="entry name" value="GGDEF"/>
    <property type="match status" value="1"/>
</dbReference>
<dbReference type="GO" id="GO:0043709">
    <property type="term" value="P:cell adhesion involved in single-species biofilm formation"/>
    <property type="evidence" value="ECO:0007669"/>
    <property type="project" value="TreeGrafter"/>
</dbReference>
<dbReference type="CDD" id="cd06225">
    <property type="entry name" value="HAMP"/>
    <property type="match status" value="1"/>
</dbReference>
<dbReference type="InterPro" id="IPR050469">
    <property type="entry name" value="Diguanylate_Cyclase"/>
</dbReference>
<evidence type="ECO:0000259" key="2">
    <source>
        <dbReference type="PROSITE" id="PS50885"/>
    </source>
</evidence>
<dbReference type="InterPro" id="IPR043128">
    <property type="entry name" value="Rev_trsase/Diguanyl_cyclase"/>
</dbReference>
<keyword evidence="1" id="KW-0812">Transmembrane</keyword>
<dbReference type="SUPFAM" id="SSF158472">
    <property type="entry name" value="HAMP domain-like"/>
    <property type="match status" value="1"/>
</dbReference>
<dbReference type="Pfam" id="PF00990">
    <property type="entry name" value="GGDEF"/>
    <property type="match status" value="1"/>
</dbReference>
<dbReference type="SUPFAM" id="SSF55781">
    <property type="entry name" value="GAF domain-like"/>
    <property type="match status" value="1"/>
</dbReference>
<name>A0A160TQ30_9ZZZZ</name>
<dbReference type="PANTHER" id="PTHR45138">
    <property type="entry name" value="REGULATORY COMPONENTS OF SENSORY TRANSDUCTION SYSTEM"/>
    <property type="match status" value="1"/>
</dbReference>
<evidence type="ECO:0000256" key="1">
    <source>
        <dbReference type="SAM" id="Phobius"/>
    </source>
</evidence>
<dbReference type="InterPro" id="IPR029787">
    <property type="entry name" value="Nucleotide_cyclase"/>
</dbReference>